<dbReference type="Proteomes" id="UP001501183">
    <property type="component" value="Unassembled WGS sequence"/>
</dbReference>
<organism evidence="2 3">
    <name type="scientific">Rhodococcus olei</name>
    <dbReference type="NCBI Taxonomy" id="2161675"/>
    <lineage>
        <taxon>Bacteria</taxon>
        <taxon>Bacillati</taxon>
        <taxon>Actinomycetota</taxon>
        <taxon>Actinomycetes</taxon>
        <taxon>Mycobacteriales</taxon>
        <taxon>Nocardiaceae</taxon>
        <taxon>Rhodococcus</taxon>
    </lineage>
</organism>
<evidence type="ECO:0000256" key="1">
    <source>
        <dbReference type="SAM" id="MobiDB-lite"/>
    </source>
</evidence>
<name>A0ABP8P9N8_9NOCA</name>
<evidence type="ECO:0000313" key="2">
    <source>
        <dbReference type="EMBL" id="GAA4484289.1"/>
    </source>
</evidence>
<proteinExistence type="predicted"/>
<comment type="caution">
    <text evidence="2">The sequence shown here is derived from an EMBL/GenBank/DDBJ whole genome shotgun (WGS) entry which is preliminary data.</text>
</comment>
<sequence length="88" mass="8399">MPSSTVSARFVPDPGSAVSVPGGTGTRRACGSATPNGGGAGTGGVTADGSGTARPATEASDGAHPAASKAPAAKPVRNCRLRITTRPV</sequence>
<feature type="region of interest" description="Disordered" evidence="1">
    <location>
        <begin position="1"/>
        <end position="88"/>
    </location>
</feature>
<protein>
    <submittedName>
        <fullName evidence="2">Uncharacterized protein</fullName>
    </submittedName>
</protein>
<feature type="compositionally biased region" description="Gly residues" evidence="1">
    <location>
        <begin position="36"/>
        <end position="46"/>
    </location>
</feature>
<gene>
    <name evidence="2" type="ORF">GCM10023094_37200</name>
</gene>
<reference evidence="3" key="1">
    <citation type="journal article" date="2019" name="Int. J. Syst. Evol. Microbiol.">
        <title>The Global Catalogue of Microorganisms (GCM) 10K type strain sequencing project: providing services to taxonomists for standard genome sequencing and annotation.</title>
        <authorList>
            <consortium name="The Broad Institute Genomics Platform"/>
            <consortium name="The Broad Institute Genome Sequencing Center for Infectious Disease"/>
            <person name="Wu L."/>
            <person name="Ma J."/>
        </authorList>
    </citation>
    <scope>NUCLEOTIDE SEQUENCE [LARGE SCALE GENOMIC DNA]</scope>
    <source>
        <strain evidence="3">JCM 32206</strain>
    </source>
</reference>
<dbReference type="EMBL" id="BAABFB010000059">
    <property type="protein sequence ID" value="GAA4484289.1"/>
    <property type="molecule type" value="Genomic_DNA"/>
</dbReference>
<feature type="compositionally biased region" description="Low complexity" evidence="1">
    <location>
        <begin position="63"/>
        <end position="75"/>
    </location>
</feature>
<evidence type="ECO:0000313" key="3">
    <source>
        <dbReference type="Proteomes" id="UP001501183"/>
    </source>
</evidence>
<accession>A0ABP8P9N8</accession>
<keyword evidence="3" id="KW-1185">Reference proteome</keyword>